<sequence>MPIERQTIITDSGGSASIIGGIIVGVVLVLVALWFFGAFDGVNRGDGASVTVDVPPVEITTPAQ</sequence>
<dbReference type="EMBL" id="BSNS01000011">
    <property type="protein sequence ID" value="GLQ55506.1"/>
    <property type="molecule type" value="Genomic_DNA"/>
</dbReference>
<keyword evidence="1" id="KW-0812">Transmembrane</keyword>
<accession>A0ABQ5W6D3</accession>
<keyword evidence="1" id="KW-1133">Transmembrane helix</keyword>
<protein>
    <submittedName>
        <fullName evidence="2">Uncharacterized protein</fullName>
    </submittedName>
</protein>
<gene>
    <name evidence="2" type="ORF">GCM10010862_27650</name>
</gene>
<dbReference type="Proteomes" id="UP001156691">
    <property type="component" value="Unassembled WGS sequence"/>
</dbReference>
<keyword evidence="1" id="KW-0472">Membrane</keyword>
<reference evidence="3" key="1">
    <citation type="journal article" date="2019" name="Int. J. Syst. Evol. Microbiol.">
        <title>The Global Catalogue of Microorganisms (GCM) 10K type strain sequencing project: providing services to taxonomists for standard genome sequencing and annotation.</title>
        <authorList>
            <consortium name="The Broad Institute Genomics Platform"/>
            <consortium name="The Broad Institute Genome Sequencing Center for Infectious Disease"/>
            <person name="Wu L."/>
            <person name="Ma J."/>
        </authorList>
    </citation>
    <scope>NUCLEOTIDE SEQUENCE [LARGE SCALE GENOMIC DNA]</scope>
    <source>
        <strain evidence="3">NBRC 112416</strain>
    </source>
</reference>
<name>A0ABQ5W6D3_9HYPH</name>
<feature type="transmembrane region" description="Helical" evidence="1">
    <location>
        <begin position="12"/>
        <end position="36"/>
    </location>
</feature>
<evidence type="ECO:0000313" key="3">
    <source>
        <dbReference type="Proteomes" id="UP001156691"/>
    </source>
</evidence>
<evidence type="ECO:0000313" key="2">
    <source>
        <dbReference type="EMBL" id="GLQ55506.1"/>
    </source>
</evidence>
<organism evidence="2 3">
    <name type="scientific">Devosia nitrariae</name>
    <dbReference type="NCBI Taxonomy" id="2071872"/>
    <lineage>
        <taxon>Bacteria</taxon>
        <taxon>Pseudomonadati</taxon>
        <taxon>Pseudomonadota</taxon>
        <taxon>Alphaproteobacteria</taxon>
        <taxon>Hyphomicrobiales</taxon>
        <taxon>Devosiaceae</taxon>
        <taxon>Devosia</taxon>
    </lineage>
</organism>
<comment type="caution">
    <text evidence="2">The sequence shown here is derived from an EMBL/GenBank/DDBJ whole genome shotgun (WGS) entry which is preliminary data.</text>
</comment>
<dbReference type="RefSeq" id="WP_284340904.1">
    <property type="nucleotide sequence ID" value="NZ_BSNS01000011.1"/>
</dbReference>
<proteinExistence type="predicted"/>
<keyword evidence="3" id="KW-1185">Reference proteome</keyword>
<evidence type="ECO:0000256" key="1">
    <source>
        <dbReference type="SAM" id="Phobius"/>
    </source>
</evidence>